<name>A0ABY6QUJ6_9ACTN</name>
<dbReference type="RefSeq" id="WP_229885588.1">
    <property type="nucleotide sequence ID" value="NZ_BMUH01000016.1"/>
</dbReference>
<dbReference type="Gene3D" id="1.10.10.10">
    <property type="entry name" value="Winged helix-like DNA-binding domain superfamily/Winged helix DNA-binding domain"/>
    <property type="match status" value="1"/>
</dbReference>
<dbReference type="GeneID" id="95599908"/>
<organism evidence="2 3">
    <name type="scientific">Streptomyces tanashiensis</name>
    <dbReference type="NCBI Taxonomy" id="67367"/>
    <lineage>
        <taxon>Bacteria</taxon>
        <taxon>Bacillati</taxon>
        <taxon>Actinomycetota</taxon>
        <taxon>Actinomycetes</taxon>
        <taxon>Kitasatosporales</taxon>
        <taxon>Streptomycetaceae</taxon>
        <taxon>Streptomyces</taxon>
    </lineage>
</organism>
<dbReference type="PRINTS" id="PR00038">
    <property type="entry name" value="HTHLUXR"/>
</dbReference>
<evidence type="ECO:0000313" key="2">
    <source>
        <dbReference type="EMBL" id="UZX21156.1"/>
    </source>
</evidence>
<dbReference type="InterPro" id="IPR036388">
    <property type="entry name" value="WH-like_DNA-bd_sf"/>
</dbReference>
<dbReference type="InterPro" id="IPR051797">
    <property type="entry name" value="TrmB-like"/>
</dbReference>
<gene>
    <name evidence="2" type="ORF">LDH80_10675</name>
</gene>
<dbReference type="EMBL" id="CP084204">
    <property type="protein sequence ID" value="UZX21156.1"/>
    <property type="molecule type" value="Genomic_DNA"/>
</dbReference>
<keyword evidence="3" id="KW-1185">Reference proteome</keyword>
<dbReference type="SUPFAM" id="SSF46894">
    <property type="entry name" value="C-terminal effector domain of the bipartite response regulators"/>
    <property type="match status" value="1"/>
</dbReference>
<dbReference type="SMART" id="SM00421">
    <property type="entry name" value="HTH_LUXR"/>
    <property type="match status" value="1"/>
</dbReference>
<accession>A0ABY6QUJ6</accession>
<dbReference type="InterPro" id="IPR000792">
    <property type="entry name" value="Tscrpt_reg_LuxR_C"/>
</dbReference>
<evidence type="ECO:0000313" key="3">
    <source>
        <dbReference type="Proteomes" id="UP001164506"/>
    </source>
</evidence>
<dbReference type="Proteomes" id="UP001164506">
    <property type="component" value="Chromosome"/>
</dbReference>
<dbReference type="InterPro" id="IPR016032">
    <property type="entry name" value="Sig_transdc_resp-reg_C-effctor"/>
</dbReference>
<dbReference type="PANTHER" id="PTHR34293:SF1">
    <property type="entry name" value="HTH-TYPE TRANSCRIPTIONAL REGULATOR TRMBL2"/>
    <property type="match status" value="1"/>
</dbReference>
<dbReference type="PROSITE" id="PS50043">
    <property type="entry name" value="HTH_LUXR_2"/>
    <property type="match status" value="1"/>
</dbReference>
<proteinExistence type="predicted"/>
<evidence type="ECO:0000259" key="1">
    <source>
        <dbReference type="PROSITE" id="PS50043"/>
    </source>
</evidence>
<dbReference type="Pfam" id="PF00196">
    <property type="entry name" value="GerE"/>
    <property type="match status" value="1"/>
</dbReference>
<sequence>MAVATLLTENQVRAALDELGRLMLVRVSRDHPGDLCAVSPQVGLANILRQQEAELARRQAELAASRAVVTELFAAHADDGRRHGAHGERLLGLDAIQNRLEIMGRTMTEECMGVHPGRAQRAEDLLASREPNAEALSRGVTFRTLYQDCVRNDAATVEHANWLLRHGGEVRTAPVVPQRMVITDRSHALVPLDPADSRKGALYVTEPGIVLSLVTLFEQSWAQAEPLGACTRRDPDTGLSPVERQLLRLLASGLTDEAAGQRLGVSVRTVRRQMASIMERLGATSRFEAGLKAAQRSWL</sequence>
<dbReference type="CDD" id="cd06170">
    <property type="entry name" value="LuxR_C_like"/>
    <property type="match status" value="1"/>
</dbReference>
<protein>
    <submittedName>
        <fullName evidence="2">LuxR C-terminal-related transcriptional regulator</fullName>
    </submittedName>
</protein>
<feature type="domain" description="HTH luxR-type" evidence="1">
    <location>
        <begin position="232"/>
        <end position="297"/>
    </location>
</feature>
<reference evidence="2" key="1">
    <citation type="submission" date="2021-09" db="EMBL/GenBank/DDBJ databases">
        <title>Complete genome sequence and metabolic characterization of Streptomyces tanashiensis DSM 731 the producer of antibacterial Kalafungin and diverse secondary metabolites.</title>
        <authorList>
            <person name="Abbasi M.N."/>
            <person name="Anwar M.N."/>
            <person name="Alam K."/>
            <person name="Shoaib M."/>
            <person name="Lin Z."/>
            <person name="Hayat M."/>
            <person name="Ali M.I."/>
            <person name="Malik H.M.T."/>
            <person name="Ahmed I."/>
            <person name="Li A."/>
            <person name="Hailong Wang H."/>
            <person name="Zhang Y."/>
        </authorList>
    </citation>
    <scope>NUCLEOTIDE SEQUENCE</scope>
    <source>
        <strain evidence="2">Kala</strain>
    </source>
</reference>
<dbReference type="PANTHER" id="PTHR34293">
    <property type="entry name" value="HTH-TYPE TRANSCRIPTIONAL REGULATOR TRMBL2"/>
    <property type="match status" value="1"/>
</dbReference>